<name>A0AAI9SWR4_9ASCO</name>
<evidence type="ECO:0000256" key="3">
    <source>
        <dbReference type="PROSITE-ProRule" id="PRU00023"/>
    </source>
</evidence>
<dbReference type="AlphaFoldDB" id="A0AAI9SWR4"/>
<comment type="caution">
    <text evidence="4">The sequence shown here is derived from an EMBL/GenBank/DDBJ whole genome shotgun (WGS) entry which is preliminary data.</text>
</comment>
<reference evidence="4" key="1">
    <citation type="journal article" date="2022" name="DNA Res.">
        <title>Genome analysis of five recently described species of the CUG-Ser clade uncovers Candida theae as a new hybrid lineage with pathogenic potential in the Candida parapsilosis species complex.</title>
        <authorList>
            <person name="Mixao V."/>
            <person name="Del Olmo V."/>
            <person name="Hegedusova E."/>
            <person name="Saus E."/>
            <person name="Pryszcz L."/>
            <person name="Cillingova A."/>
            <person name="Nosek J."/>
            <person name="Gabaldon T."/>
        </authorList>
    </citation>
    <scope>NUCLEOTIDE SEQUENCE</scope>
    <source>
        <strain evidence="4">CBS 10844</strain>
    </source>
</reference>
<protein>
    <submittedName>
        <fullName evidence="4">NAS6</fullName>
    </submittedName>
</protein>
<organism evidence="4 5">
    <name type="scientific">Candida oxycetoniae</name>
    <dbReference type="NCBI Taxonomy" id="497107"/>
    <lineage>
        <taxon>Eukaryota</taxon>
        <taxon>Fungi</taxon>
        <taxon>Dikarya</taxon>
        <taxon>Ascomycota</taxon>
        <taxon>Saccharomycotina</taxon>
        <taxon>Pichiomycetes</taxon>
        <taxon>Debaryomycetaceae</taxon>
        <taxon>Candida/Lodderomyces clade</taxon>
        <taxon>Candida</taxon>
    </lineage>
</organism>
<keyword evidence="5" id="KW-1185">Reference proteome</keyword>
<dbReference type="Pfam" id="PF12796">
    <property type="entry name" value="Ank_2"/>
    <property type="match status" value="2"/>
</dbReference>
<dbReference type="InterPro" id="IPR036770">
    <property type="entry name" value="Ankyrin_rpt-contain_sf"/>
</dbReference>
<evidence type="ECO:0000256" key="1">
    <source>
        <dbReference type="ARBA" id="ARBA00022737"/>
    </source>
</evidence>
<dbReference type="Proteomes" id="UP001202479">
    <property type="component" value="Unassembled WGS sequence"/>
</dbReference>
<dbReference type="SMART" id="SM00248">
    <property type="entry name" value="ANK"/>
    <property type="match status" value="6"/>
</dbReference>
<evidence type="ECO:0000256" key="2">
    <source>
        <dbReference type="ARBA" id="ARBA00023043"/>
    </source>
</evidence>
<feature type="repeat" description="ANK" evidence="3">
    <location>
        <begin position="80"/>
        <end position="112"/>
    </location>
</feature>
<dbReference type="RefSeq" id="XP_049180029.1">
    <property type="nucleotide sequence ID" value="XM_049324202.1"/>
</dbReference>
<dbReference type="Gene3D" id="1.25.40.20">
    <property type="entry name" value="Ankyrin repeat-containing domain"/>
    <property type="match status" value="1"/>
</dbReference>
<dbReference type="PROSITE" id="PS50088">
    <property type="entry name" value="ANK_REPEAT"/>
    <property type="match status" value="4"/>
</dbReference>
<dbReference type="PROSITE" id="PS50297">
    <property type="entry name" value="ANK_REP_REGION"/>
    <property type="match status" value="2"/>
</dbReference>
<dbReference type="SUPFAM" id="SSF48403">
    <property type="entry name" value="Ankyrin repeat"/>
    <property type="match status" value="1"/>
</dbReference>
<accession>A0AAI9SWR4</accession>
<feature type="repeat" description="ANK" evidence="3">
    <location>
        <begin position="115"/>
        <end position="148"/>
    </location>
</feature>
<feature type="repeat" description="ANK" evidence="3">
    <location>
        <begin position="149"/>
        <end position="181"/>
    </location>
</feature>
<proteinExistence type="predicted"/>
<gene>
    <name evidence="4" type="ORF">KGF56_002923</name>
</gene>
<evidence type="ECO:0000313" key="5">
    <source>
        <dbReference type="Proteomes" id="UP001202479"/>
    </source>
</evidence>
<dbReference type="InterPro" id="IPR002110">
    <property type="entry name" value="Ankyrin_rpt"/>
</dbReference>
<dbReference type="PANTHER" id="PTHR24198:SF165">
    <property type="entry name" value="ANKYRIN REPEAT-CONTAINING PROTEIN-RELATED"/>
    <property type="match status" value="1"/>
</dbReference>
<evidence type="ECO:0000313" key="4">
    <source>
        <dbReference type="EMBL" id="KAI3404284.2"/>
    </source>
</evidence>
<sequence>MSTESVRDEKLQVINDAIKENKSNLAEQLLTESPNLLYAKDEDERSPLHWACSMNNIALVEYILSHTPSNIDLDDVRDSSGWTPIHIASSIGNVEILNLLMHRDPIPDVNQTTNSGTTALHLSISKDHLPFVRVLIEEFGANCRKKDKLGYTPLHRAAAMGSMGSCREIITKGKLVNVNAKDNEGWTALHHALAEGNGDVAVLLVKVGKADPLVVNNEGLKPIQVSVDEKVARFFKQSIEQ</sequence>
<dbReference type="GeneID" id="73380540"/>
<keyword evidence="2 3" id="KW-0040">ANK repeat</keyword>
<dbReference type="PANTHER" id="PTHR24198">
    <property type="entry name" value="ANKYRIN REPEAT AND PROTEIN KINASE DOMAIN-CONTAINING PROTEIN"/>
    <property type="match status" value="1"/>
</dbReference>
<feature type="repeat" description="ANK" evidence="3">
    <location>
        <begin position="184"/>
        <end position="208"/>
    </location>
</feature>
<dbReference type="EMBL" id="JAHUZD010000105">
    <property type="protein sequence ID" value="KAI3404284.2"/>
    <property type="molecule type" value="Genomic_DNA"/>
</dbReference>
<keyword evidence="1" id="KW-0677">Repeat</keyword>